<evidence type="ECO:0000313" key="1">
    <source>
        <dbReference type="EMBL" id="CAG8462291.1"/>
    </source>
</evidence>
<gene>
    <name evidence="1" type="ORF">ACOLOM_LOCUS1220</name>
</gene>
<protein>
    <submittedName>
        <fullName evidence="1">5328_t:CDS:1</fullName>
    </submittedName>
</protein>
<organism evidence="1 2">
    <name type="scientific">Acaulospora colombiana</name>
    <dbReference type="NCBI Taxonomy" id="27376"/>
    <lineage>
        <taxon>Eukaryota</taxon>
        <taxon>Fungi</taxon>
        <taxon>Fungi incertae sedis</taxon>
        <taxon>Mucoromycota</taxon>
        <taxon>Glomeromycotina</taxon>
        <taxon>Glomeromycetes</taxon>
        <taxon>Diversisporales</taxon>
        <taxon>Acaulosporaceae</taxon>
        <taxon>Acaulospora</taxon>
    </lineage>
</organism>
<dbReference type="Proteomes" id="UP000789525">
    <property type="component" value="Unassembled WGS sequence"/>
</dbReference>
<reference evidence="1" key="1">
    <citation type="submission" date="2021-06" db="EMBL/GenBank/DDBJ databases">
        <authorList>
            <person name="Kallberg Y."/>
            <person name="Tangrot J."/>
            <person name="Rosling A."/>
        </authorList>
    </citation>
    <scope>NUCLEOTIDE SEQUENCE</scope>
    <source>
        <strain evidence="1">CL356</strain>
    </source>
</reference>
<keyword evidence="2" id="KW-1185">Reference proteome</keyword>
<accession>A0ACA9KB04</accession>
<dbReference type="EMBL" id="CAJVPT010001438">
    <property type="protein sequence ID" value="CAG8462291.1"/>
    <property type="molecule type" value="Genomic_DNA"/>
</dbReference>
<comment type="caution">
    <text evidence="1">The sequence shown here is derived from an EMBL/GenBank/DDBJ whole genome shotgun (WGS) entry which is preliminary data.</text>
</comment>
<name>A0ACA9KB04_9GLOM</name>
<proteinExistence type="predicted"/>
<sequence>MTDQNEIVNEILDEVTTAESEGDRVGEGSARSGQASNTSVEVDLEFQNELRKVILGIQNDLNIGSEEKAQKIQDLMTSNWRRREEESRKSSIRSSSDHNGEPSDEELKPTYVSEQSQTLGCQHYPRGAKLRAECCKRWFTCRFCHDEECDHKIDRHETRHPKHDVHVLPNSSTN</sequence>
<evidence type="ECO:0000313" key="2">
    <source>
        <dbReference type="Proteomes" id="UP000789525"/>
    </source>
</evidence>